<reference evidence="8" key="1">
    <citation type="submission" date="2022-03" db="EMBL/GenBank/DDBJ databases">
        <title>Draft genome sequence of Aduncisulcus paluster, a free-living microaerophilic Fornicata.</title>
        <authorList>
            <person name="Yuyama I."/>
            <person name="Kume K."/>
            <person name="Tamura T."/>
            <person name="Inagaki Y."/>
            <person name="Hashimoto T."/>
        </authorList>
    </citation>
    <scope>NUCLEOTIDE SEQUENCE</scope>
    <source>
        <strain evidence="8">NY0171</strain>
    </source>
</reference>
<evidence type="ECO:0000256" key="4">
    <source>
        <dbReference type="ARBA" id="ARBA00022737"/>
    </source>
</evidence>
<dbReference type="PANTHER" id="PTHR12086:SF9">
    <property type="entry name" value="EF-HAND DOMAIN-CONTAINING PROTEIN 1"/>
    <property type="match status" value="1"/>
</dbReference>
<keyword evidence="5" id="KW-0206">Cytoskeleton</keyword>
<keyword evidence="8" id="KW-0969">Cilium</keyword>
<evidence type="ECO:0000313" key="9">
    <source>
        <dbReference type="Proteomes" id="UP001057375"/>
    </source>
</evidence>
<keyword evidence="8" id="KW-0282">Flagellum</keyword>
<evidence type="ECO:0000313" key="8">
    <source>
        <dbReference type="EMBL" id="GKT24063.1"/>
    </source>
</evidence>
<evidence type="ECO:0000256" key="3">
    <source>
        <dbReference type="ARBA" id="ARBA00022490"/>
    </source>
</evidence>
<dbReference type="PROSITE" id="PS51336">
    <property type="entry name" value="DM10"/>
    <property type="match status" value="3"/>
</dbReference>
<evidence type="ECO:0000256" key="1">
    <source>
        <dbReference type="ARBA" id="ARBA00004138"/>
    </source>
</evidence>
<evidence type="ECO:0000259" key="7">
    <source>
        <dbReference type="PROSITE" id="PS51336"/>
    </source>
</evidence>
<evidence type="ECO:0000256" key="6">
    <source>
        <dbReference type="ARBA" id="ARBA00023273"/>
    </source>
</evidence>
<feature type="domain" description="DM10" evidence="7">
    <location>
        <begin position="243"/>
        <end position="353"/>
    </location>
</feature>
<feature type="domain" description="DM10" evidence="7">
    <location>
        <begin position="90"/>
        <end position="196"/>
    </location>
</feature>
<dbReference type="Pfam" id="PF06565">
    <property type="entry name" value="DM10_dom"/>
    <property type="match status" value="3"/>
</dbReference>
<feature type="domain" description="DM10" evidence="7">
    <location>
        <begin position="415"/>
        <end position="521"/>
    </location>
</feature>
<organism evidence="8 9">
    <name type="scientific">Aduncisulcus paluster</name>
    <dbReference type="NCBI Taxonomy" id="2918883"/>
    <lineage>
        <taxon>Eukaryota</taxon>
        <taxon>Metamonada</taxon>
        <taxon>Carpediemonas-like organisms</taxon>
        <taxon>Aduncisulcus</taxon>
    </lineage>
</organism>
<dbReference type="InterPro" id="IPR006602">
    <property type="entry name" value="DM10_dom"/>
</dbReference>
<keyword evidence="9" id="KW-1185">Reference proteome</keyword>
<comment type="subcellular location">
    <subcellularLocation>
        <location evidence="1">Cell projection</location>
        <location evidence="1">Cilium</location>
    </subcellularLocation>
    <subcellularLocation>
        <location evidence="2">Cytoplasm</location>
        <location evidence="2">Cytoskeleton</location>
    </subcellularLocation>
</comment>
<dbReference type="Proteomes" id="UP001057375">
    <property type="component" value="Unassembled WGS sequence"/>
</dbReference>
<evidence type="ECO:0000256" key="2">
    <source>
        <dbReference type="ARBA" id="ARBA00004245"/>
    </source>
</evidence>
<comment type="caution">
    <text evidence="8">The sequence shown here is derived from an EMBL/GenBank/DDBJ whole genome shotgun (WGS) entry which is preliminary data.</text>
</comment>
<dbReference type="SMART" id="SM00676">
    <property type="entry name" value="DM10"/>
    <property type="match status" value="3"/>
</dbReference>
<gene>
    <name evidence="8" type="ORF">ADUPG1_012617</name>
</gene>
<dbReference type="PANTHER" id="PTHR12086">
    <property type="entry name" value="EF-HAND DOMAIN C-TERMINAL CONTAINING PROTEIN"/>
    <property type="match status" value="1"/>
</dbReference>
<accession>A0ABQ5K4V5</accession>
<feature type="non-terminal residue" evidence="8">
    <location>
        <position position="529"/>
    </location>
</feature>
<keyword evidence="3" id="KW-0963">Cytoplasm</keyword>
<protein>
    <submittedName>
        <fullName evidence="8">Flagella associated protein</fullName>
    </submittedName>
</protein>
<proteinExistence type="predicted"/>
<dbReference type="Gene3D" id="2.30.29.170">
    <property type="match status" value="3"/>
</dbReference>
<name>A0ABQ5K4V5_9EUKA</name>
<sequence>MENFATKRQFVDPYKTDFRKSHAFDKTAGQVMFNPDKKGIGSEELASTKILDKTATKRAQTKFDPVLTYTLTKESAQYSGEYVPSYVALDRMVLEFYGSFQEAVHESRDEIIRRRHAKIRYYLEDGSIDISEPVMNNSGIPQGMFLRRHRVPTHDDPTTFVGLEDLVVGGDVVLYKRKFHIHGINASTRDYLKTMGFEPGPNESCPTDPYTMKRIDDEQRLMVHERVTPKVEEDMLARFLTKDRQVLRFFGIWDDRKSMFGDVRVMRIYFYLVDDTVEVLESIPTNSGRDKFPVFLRRSKLPHLRKTLEDVTNPKDCYKEDEFYVGAVISVLGRPIRIVECDDYTQAHLRSKGFPEDKIQAIGKAEPIKHRVTAPAPTVPEYTLKIGTAEDTKGSCLAVRNKPPKRDFQREMALGESVIRYAAKLVGSLDGTVPCRATDEPREFVVGFYPANCTVAVFEKRIEASVPGGKFLERTRLINPLTGSYFDYDDFEVDGVVEINKHFFKLTAIDEHSLKTKESTLKTLREMGR</sequence>
<dbReference type="EMBL" id="BQXS01012503">
    <property type="protein sequence ID" value="GKT24063.1"/>
    <property type="molecule type" value="Genomic_DNA"/>
</dbReference>
<dbReference type="InterPro" id="IPR040193">
    <property type="entry name" value="EFHC1/EFHC2/EFHB"/>
</dbReference>
<evidence type="ECO:0000256" key="5">
    <source>
        <dbReference type="ARBA" id="ARBA00023212"/>
    </source>
</evidence>
<keyword evidence="6" id="KW-0966">Cell projection</keyword>
<keyword evidence="4" id="KW-0677">Repeat</keyword>